<dbReference type="AlphaFoldDB" id="A0A2N1MRE5"/>
<sequence length="252" mass="28827">MSLNFHGSFSYKNDLINVIKIRDNVNMRVQRENNQVAVIYFVNDQDNRIRIPQGIIVRDTTDNTNVRPSRFDRQSFPISWVSSYEIYLNGEHIVSLDNQKQQAIRGIDALAYSTTDGEDSGSDGEDGGSDGEDGGRDGEDSGSDGEDSDSDDEDSVVDDESNEGEDWGQLIRNYFNEIHRIITRGYRTLRIPRQGRRDWIIFSSRRNTRGGSTLLHSNHGDFQVTLSGNIYRFDGFFLYYEDEDMYEGDDDN</sequence>
<dbReference type="VEuPathDB" id="FungiDB:FUN_015094"/>
<gene>
    <name evidence="2" type="ORF">RhiirC2_787848</name>
</gene>
<dbReference type="Proteomes" id="UP000233469">
    <property type="component" value="Unassembled WGS sequence"/>
</dbReference>
<reference evidence="2 3" key="2">
    <citation type="submission" date="2017-10" db="EMBL/GenBank/DDBJ databases">
        <title>Extensive intraspecific genome diversity in a model arbuscular mycorrhizal fungus.</title>
        <authorList>
            <person name="Chen E.C.H."/>
            <person name="Morin E."/>
            <person name="Baudet D."/>
            <person name="Noel J."/>
            <person name="Ndikumana S."/>
            <person name="Charron P."/>
            <person name="St-Onge C."/>
            <person name="Giorgi J."/>
            <person name="Grigoriev I.V."/>
            <person name="Roux C."/>
            <person name="Martin F.M."/>
            <person name="Corradi N."/>
        </authorList>
    </citation>
    <scope>NUCLEOTIDE SEQUENCE [LARGE SCALE GENOMIC DNA]</scope>
    <source>
        <strain evidence="2 3">C2</strain>
    </source>
</reference>
<dbReference type="VEuPathDB" id="FungiDB:RhiirFUN_010879"/>
<reference evidence="2 3" key="1">
    <citation type="submission" date="2016-04" db="EMBL/GenBank/DDBJ databases">
        <title>Genome analyses suggest a sexual origin of heterokaryosis in a supposedly ancient asexual fungus.</title>
        <authorList>
            <person name="Ropars J."/>
            <person name="Sedzielewska K."/>
            <person name="Noel J."/>
            <person name="Charron P."/>
            <person name="Farinelli L."/>
            <person name="Marton T."/>
            <person name="Kruger M."/>
            <person name="Pelin A."/>
            <person name="Brachmann A."/>
            <person name="Corradi N."/>
        </authorList>
    </citation>
    <scope>NUCLEOTIDE SEQUENCE [LARGE SCALE GENOMIC DNA]</scope>
    <source>
        <strain evidence="2 3">C2</strain>
    </source>
</reference>
<evidence type="ECO:0000313" key="2">
    <source>
        <dbReference type="EMBL" id="PKK64205.1"/>
    </source>
</evidence>
<dbReference type="VEuPathDB" id="FungiDB:RhiirA1_472678"/>
<evidence type="ECO:0000313" key="3">
    <source>
        <dbReference type="Proteomes" id="UP000233469"/>
    </source>
</evidence>
<dbReference type="OrthoDB" id="2130967at2759"/>
<evidence type="ECO:0000256" key="1">
    <source>
        <dbReference type="SAM" id="MobiDB-lite"/>
    </source>
</evidence>
<protein>
    <submittedName>
        <fullName evidence="2">Uncharacterized protein</fullName>
    </submittedName>
</protein>
<accession>A0A2N1MRE5</accession>
<feature type="region of interest" description="Disordered" evidence="1">
    <location>
        <begin position="113"/>
        <end position="164"/>
    </location>
</feature>
<name>A0A2N1MRE5_9GLOM</name>
<feature type="compositionally biased region" description="Acidic residues" evidence="1">
    <location>
        <begin position="116"/>
        <end position="132"/>
    </location>
</feature>
<feature type="compositionally biased region" description="Acidic residues" evidence="1">
    <location>
        <begin position="140"/>
        <end position="164"/>
    </location>
</feature>
<dbReference type="EMBL" id="LLXL01001492">
    <property type="protein sequence ID" value="PKK64205.1"/>
    <property type="molecule type" value="Genomic_DNA"/>
</dbReference>
<proteinExistence type="predicted"/>
<comment type="caution">
    <text evidence="2">The sequence shown here is derived from an EMBL/GenBank/DDBJ whole genome shotgun (WGS) entry which is preliminary data.</text>
</comment>
<organism evidence="2 3">
    <name type="scientific">Rhizophagus irregularis</name>
    <dbReference type="NCBI Taxonomy" id="588596"/>
    <lineage>
        <taxon>Eukaryota</taxon>
        <taxon>Fungi</taxon>
        <taxon>Fungi incertae sedis</taxon>
        <taxon>Mucoromycota</taxon>
        <taxon>Glomeromycotina</taxon>
        <taxon>Glomeromycetes</taxon>
        <taxon>Glomerales</taxon>
        <taxon>Glomeraceae</taxon>
        <taxon>Rhizophagus</taxon>
    </lineage>
</organism>